<proteinExistence type="predicted"/>
<reference evidence="1" key="1">
    <citation type="submission" date="2018-05" db="EMBL/GenBank/DDBJ databases">
        <authorList>
            <person name="Lanie J.A."/>
            <person name="Ng W.-L."/>
            <person name="Kazmierczak K.M."/>
            <person name="Andrzejewski T.M."/>
            <person name="Davidsen T.M."/>
            <person name="Wayne K.J."/>
            <person name="Tettelin H."/>
            <person name="Glass J.I."/>
            <person name="Rusch D."/>
            <person name="Podicherti R."/>
            <person name="Tsui H.-C.T."/>
            <person name="Winkler M.E."/>
        </authorList>
    </citation>
    <scope>NUCLEOTIDE SEQUENCE</scope>
</reference>
<gene>
    <name evidence="1" type="ORF">METZ01_LOCUS209525</name>
</gene>
<accession>A0A382F3G3</accession>
<protein>
    <submittedName>
        <fullName evidence="1">Uncharacterized protein</fullName>
    </submittedName>
</protein>
<name>A0A382F3G3_9ZZZZ</name>
<organism evidence="1">
    <name type="scientific">marine metagenome</name>
    <dbReference type="NCBI Taxonomy" id="408172"/>
    <lineage>
        <taxon>unclassified sequences</taxon>
        <taxon>metagenomes</taxon>
        <taxon>ecological metagenomes</taxon>
    </lineage>
</organism>
<dbReference type="EMBL" id="UINC01047415">
    <property type="protein sequence ID" value="SVB56671.1"/>
    <property type="molecule type" value="Genomic_DNA"/>
</dbReference>
<feature type="non-terminal residue" evidence="1">
    <location>
        <position position="1"/>
    </location>
</feature>
<evidence type="ECO:0000313" key="1">
    <source>
        <dbReference type="EMBL" id="SVB56671.1"/>
    </source>
</evidence>
<dbReference type="AlphaFoldDB" id="A0A382F3G3"/>
<sequence>VQAAGRYEAIWNGTNITGAGVSSGIYLYRITSGSGYTETKRMTLLK</sequence>
<dbReference type="Gene3D" id="2.60.40.4070">
    <property type="match status" value="1"/>
</dbReference>